<comment type="caution">
    <text evidence="3">The sequence shown here is derived from an EMBL/GenBank/DDBJ whole genome shotgun (WGS) entry which is preliminary data.</text>
</comment>
<feature type="domain" description="DUF6777" evidence="2">
    <location>
        <begin position="80"/>
        <end position="241"/>
    </location>
</feature>
<accession>A0ABS1N8Z1</accession>
<keyword evidence="4" id="KW-1185">Reference proteome</keyword>
<dbReference type="RefSeq" id="WP_201872474.1">
    <property type="nucleotide sequence ID" value="NZ_JAERRF010000003.1"/>
</dbReference>
<dbReference type="EMBL" id="JAERRF010000003">
    <property type="protein sequence ID" value="MBL1096389.1"/>
    <property type="molecule type" value="Genomic_DNA"/>
</dbReference>
<organism evidence="3 4">
    <name type="scientific">Streptomyces coffeae</name>
    <dbReference type="NCBI Taxonomy" id="621382"/>
    <lineage>
        <taxon>Bacteria</taxon>
        <taxon>Bacillati</taxon>
        <taxon>Actinomycetota</taxon>
        <taxon>Actinomycetes</taxon>
        <taxon>Kitasatosporales</taxon>
        <taxon>Streptomycetaceae</taxon>
        <taxon>Streptomyces</taxon>
    </lineage>
</organism>
<reference evidence="3 4" key="1">
    <citation type="submission" date="2021-01" db="EMBL/GenBank/DDBJ databases">
        <title>WGS of actinomycetes isolated from Thailand.</title>
        <authorList>
            <person name="Thawai C."/>
        </authorList>
    </citation>
    <scope>NUCLEOTIDE SEQUENCE [LARGE SCALE GENOMIC DNA]</scope>
    <source>
        <strain evidence="3 4">CA1R205</strain>
    </source>
</reference>
<feature type="compositionally biased region" description="Pro residues" evidence="1">
    <location>
        <begin position="355"/>
        <end position="389"/>
    </location>
</feature>
<feature type="compositionally biased region" description="Pro residues" evidence="1">
    <location>
        <begin position="397"/>
        <end position="414"/>
    </location>
</feature>
<evidence type="ECO:0000259" key="2">
    <source>
        <dbReference type="Pfam" id="PF20568"/>
    </source>
</evidence>
<dbReference type="Proteomes" id="UP000634229">
    <property type="component" value="Unassembled WGS sequence"/>
</dbReference>
<dbReference type="Pfam" id="PF20568">
    <property type="entry name" value="DUF6777"/>
    <property type="match status" value="1"/>
</dbReference>
<evidence type="ECO:0000313" key="3">
    <source>
        <dbReference type="EMBL" id="MBL1096389.1"/>
    </source>
</evidence>
<protein>
    <submittedName>
        <fullName evidence="3">Serine/arginine repetitive matrix protein 1</fullName>
    </submittedName>
</protein>
<sequence>MRSSTWHLTSRRSALVVGLVAVVAAVVVVGMVSPSGKASGKAAAVEFRREPVGKTSVPAFTRSVGQDRNDLESPSNGGRAFLGNTPGLYAGAPDRQSCDRGELIRGLQADPKKAATWSRIQHIGSTNAIADYVDRLTGAVLRSDTYAKVYGSRPGAKPSSAVLQAGTAVFVNQRGEPVVKCNCGSPVRMAAPPQDSRPTFTGPEWSGFSKSTVTEIQPASKAVKRVVMLAVGGKSELFKRPLGDGGSGGDSPSEDTVLAKADYPPYLAMPGEQGAPDLTEAPKPGEMPADTITPLETKRPSGSPSGGMPDAQTSDQPTDPNQQPTDPGQQSQPQPSDPNQQQPPPSQPDPNQSQPQPPPPPNQPPPNQPPPNQPPPQQPPPNQPPPQQPPGQNQQPQPDPNQTQPPPQPPPSGP</sequence>
<feature type="region of interest" description="Disordered" evidence="1">
    <location>
        <begin position="237"/>
        <end position="414"/>
    </location>
</feature>
<gene>
    <name evidence="3" type="ORF">JK363_06885</name>
</gene>
<evidence type="ECO:0000313" key="4">
    <source>
        <dbReference type="Proteomes" id="UP000634229"/>
    </source>
</evidence>
<evidence type="ECO:0000256" key="1">
    <source>
        <dbReference type="SAM" id="MobiDB-lite"/>
    </source>
</evidence>
<feature type="compositionally biased region" description="Low complexity" evidence="1">
    <location>
        <begin position="312"/>
        <end position="340"/>
    </location>
</feature>
<name>A0ABS1N8Z1_9ACTN</name>
<dbReference type="PRINTS" id="PR01217">
    <property type="entry name" value="PRICHEXTENSN"/>
</dbReference>
<dbReference type="InterPro" id="IPR046704">
    <property type="entry name" value="DUF6777"/>
</dbReference>
<proteinExistence type="predicted"/>